<name>A0A0W4ZEW7_PNEJ7</name>
<dbReference type="Proteomes" id="UP000053447">
    <property type="component" value="Unassembled WGS sequence"/>
</dbReference>
<keyword evidence="4" id="KW-0747">Spliceosome</keyword>
<reference evidence="12" key="1">
    <citation type="journal article" date="2016" name="Nat. Commun.">
        <title>Genome analysis of three Pneumocystis species reveals adaptation mechanisms to life exclusively in mammalian hosts.</title>
        <authorList>
            <person name="Ma L."/>
            <person name="Chen Z."/>
            <person name="Huang D.W."/>
            <person name="Kutty G."/>
            <person name="Ishihara M."/>
            <person name="Wang H."/>
            <person name="Abouelleil A."/>
            <person name="Bishop L."/>
            <person name="Davey E."/>
            <person name="Deng R."/>
            <person name="Deng X."/>
            <person name="Fan L."/>
            <person name="Fantoni G."/>
            <person name="Fitzgerald M."/>
            <person name="Gogineni E."/>
            <person name="Goldberg J.M."/>
            <person name="Handley G."/>
            <person name="Hu X."/>
            <person name="Huber C."/>
            <person name="Jiao X."/>
            <person name="Jones K."/>
            <person name="Levin J.Z."/>
            <person name="Liu Y."/>
            <person name="Macdonald P."/>
            <person name="Melnikov A."/>
            <person name="Raley C."/>
            <person name="Sassi M."/>
            <person name="Sherman B.T."/>
            <person name="Song X."/>
            <person name="Sykes S."/>
            <person name="Tran B."/>
            <person name="Walsh L."/>
            <person name="Xia Y."/>
            <person name="Yang J."/>
            <person name="Young S."/>
            <person name="Zeng Q."/>
            <person name="Zheng X."/>
            <person name="Stephens R."/>
            <person name="Nusbaum C."/>
            <person name="Birren B.W."/>
            <person name="Azadi P."/>
            <person name="Lempicki R.A."/>
            <person name="Cuomo C.A."/>
            <person name="Kovacs J.A."/>
        </authorList>
    </citation>
    <scope>NUCLEOTIDE SEQUENCE [LARGE SCALE GENOMIC DNA]</scope>
    <source>
        <strain evidence="12">RU7</strain>
    </source>
</reference>
<dbReference type="FunFam" id="1.10.287.4070:FF:000003">
    <property type="entry name" value="U4/U6 small nuclear ribonucleoprotein PRP31"/>
    <property type="match status" value="1"/>
</dbReference>
<keyword evidence="3" id="KW-0507">mRNA processing</keyword>
<dbReference type="PANTHER" id="PTHR13904:SF0">
    <property type="entry name" value="U4_U6 SMALL NUCLEAR RIBONUCLEOPROTEIN PRP31"/>
    <property type="match status" value="1"/>
</dbReference>
<keyword evidence="7" id="KW-0539">Nucleus</keyword>
<evidence type="ECO:0000256" key="4">
    <source>
        <dbReference type="ARBA" id="ARBA00022728"/>
    </source>
</evidence>
<dbReference type="InterPro" id="IPR027105">
    <property type="entry name" value="Prp31"/>
</dbReference>
<evidence type="ECO:0000256" key="5">
    <source>
        <dbReference type="ARBA" id="ARBA00022884"/>
    </source>
</evidence>
<dbReference type="PANTHER" id="PTHR13904">
    <property type="entry name" value="PRE-MRNA SPLICING FACTOR PRP31"/>
    <property type="match status" value="1"/>
</dbReference>
<evidence type="ECO:0000256" key="3">
    <source>
        <dbReference type="ARBA" id="ARBA00022664"/>
    </source>
</evidence>
<dbReference type="InterPro" id="IPR012976">
    <property type="entry name" value="NOSIC"/>
</dbReference>
<sequence length="506" mass="55830">MDLADELLHEDFDQSDVDEVDNCDKKQNEQGLSFSNGEMTLKTHENLSSTNITKSSRKKDDLAKKSSLGRIQSIFEIATLLKSDWMQDILKKIDTYSKSQISSFQGHIEDNPEYQLIVDANNLAVEVDNEIIAINKFIRDHYALRFPELESLVINPLDYAKTVRIIGNQMDITQVNLSHLLPSATVMVITVTNATSEGVPLPPEELDAVFEACDLTLELEGAKKKILEYVQSRMNLVAPNLSAIVGSTTAAKLMSIAGGLAGLVRMPGCNISSLGAKRQSQTGFSTGIGIRHQGFLFHSEILQKIPSDLRKQALRIISAKIALAARVDRLHHSPDGSIGFSLKEQIEKRLDKLSQPNPSKTVKALPAPNDTVKKRRGGRRIRAMKERYQMTELRKQQNRLAFGKQELEVGINDEMEGLGMIGQEGQYRIRAPVVDSRSKAKVGKAIKHLMPLSHNSGTATSGLASSVVFGSNVGMQLINPELLSKPEATGSNDWFKGGTFTQIQKL</sequence>
<dbReference type="PROSITE" id="PS51358">
    <property type="entry name" value="NOP"/>
    <property type="match status" value="1"/>
</dbReference>
<dbReference type="SUPFAM" id="SSF89124">
    <property type="entry name" value="Nop domain"/>
    <property type="match status" value="1"/>
</dbReference>
<feature type="region of interest" description="Disordered" evidence="9">
    <location>
        <begin position="1"/>
        <end position="31"/>
    </location>
</feature>
<dbReference type="GO" id="GO:0000244">
    <property type="term" value="P:spliceosomal tri-snRNP complex assembly"/>
    <property type="evidence" value="ECO:0007669"/>
    <property type="project" value="InterPro"/>
</dbReference>
<keyword evidence="6" id="KW-0508">mRNA splicing</keyword>
<dbReference type="GO" id="GO:0046540">
    <property type="term" value="C:U4/U6 x U5 tri-snRNP complex"/>
    <property type="evidence" value="ECO:0007669"/>
    <property type="project" value="EnsemblFungi"/>
</dbReference>
<evidence type="ECO:0000313" key="11">
    <source>
        <dbReference type="EMBL" id="KTW26858.1"/>
    </source>
</evidence>
<dbReference type="STRING" id="1408657.A0A0W4ZEW7"/>
<protein>
    <recommendedName>
        <fullName evidence="10">Nop domain-containing protein</fullName>
    </recommendedName>
</protein>
<comment type="subcellular location">
    <subcellularLocation>
        <location evidence="1">Nucleus</location>
    </subcellularLocation>
</comment>
<evidence type="ECO:0000256" key="8">
    <source>
        <dbReference type="ARBA" id="ARBA00023274"/>
    </source>
</evidence>
<dbReference type="Gene3D" id="1.10.246.90">
    <property type="entry name" value="Nop domain"/>
    <property type="match status" value="1"/>
</dbReference>
<dbReference type="AlphaFoldDB" id="A0A0W4ZEW7"/>
<dbReference type="InterPro" id="IPR036070">
    <property type="entry name" value="Nop_dom_sf"/>
</dbReference>
<evidence type="ECO:0000256" key="7">
    <source>
        <dbReference type="ARBA" id="ARBA00023242"/>
    </source>
</evidence>
<keyword evidence="8" id="KW-0687">Ribonucleoprotein</keyword>
<dbReference type="EMBL" id="LFWA01000016">
    <property type="protein sequence ID" value="KTW26858.1"/>
    <property type="molecule type" value="Genomic_DNA"/>
</dbReference>
<dbReference type="RefSeq" id="XP_018228189.1">
    <property type="nucleotide sequence ID" value="XM_018375583.1"/>
</dbReference>
<keyword evidence="5" id="KW-0694">RNA-binding</keyword>
<dbReference type="InterPro" id="IPR019175">
    <property type="entry name" value="Prp31_C"/>
</dbReference>
<keyword evidence="12" id="KW-1185">Reference proteome</keyword>
<comment type="similarity">
    <text evidence="2">Belongs to the PRP31 family.</text>
</comment>
<dbReference type="Gene3D" id="1.10.287.4070">
    <property type="match status" value="1"/>
</dbReference>
<dbReference type="GeneID" id="28941838"/>
<evidence type="ECO:0000256" key="1">
    <source>
        <dbReference type="ARBA" id="ARBA00004123"/>
    </source>
</evidence>
<evidence type="ECO:0000313" key="12">
    <source>
        <dbReference type="Proteomes" id="UP000053447"/>
    </source>
</evidence>
<evidence type="ECO:0000256" key="9">
    <source>
        <dbReference type="SAM" id="MobiDB-lite"/>
    </source>
</evidence>
<dbReference type="FunFam" id="1.10.246.90:FF:000002">
    <property type="entry name" value="U4/U6 small nuclear ribonucleoprotein Prp31"/>
    <property type="match status" value="1"/>
</dbReference>
<dbReference type="eggNOG" id="KOG2580">
    <property type="taxonomic scope" value="Eukaryota"/>
</dbReference>
<dbReference type="Pfam" id="PF01798">
    <property type="entry name" value="Nop"/>
    <property type="match status" value="1"/>
</dbReference>
<dbReference type="SMART" id="SM00931">
    <property type="entry name" value="NOSIC"/>
    <property type="match status" value="1"/>
</dbReference>
<dbReference type="GO" id="GO:0045292">
    <property type="term" value="P:mRNA cis splicing, via spliceosome"/>
    <property type="evidence" value="ECO:0007669"/>
    <property type="project" value="EnsemblFungi"/>
</dbReference>
<organism evidence="11 12">
    <name type="scientific">Pneumocystis jirovecii (strain RU7)</name>
    <name type="common">Human pneumocystis pneumonia agent</name>
    <dbReference type="NCBI Taxonomy" id="1408657"/>
    <lineage>
        <taxon>Eukaryota</taxon>
        <taxon>Fungi</taxon>
        <taxon>Dikarya</taxon>
        <taxon>Ascomycota</taxon>
        <taxon>Taphrinomycotina</taxon>
        <taxon>Pneumocystomycetes</taxon>
        <taxon>Pneumocystaceae</taxon>
        <taxon>Pneumocystis</taxon>
    </lineage>
</organism>
<dbReference type="VEuPathDB" id="FungiDB:T551_03320"/>
<accession>A0A0W4ZEW7</accession>
<evidence type="ECO:0000256" key="2">
    <source>
        <dbReference type="ARBA" id="ARBA00005572"/>
    </source>
</evidence>
<dbReference type="GO" id="GO:0003723">
    <property type="term" value="F:RNA binding"/>
    <property type="evidence" value="ECO:0007669"/>
    <property type="project" value="UniProtKB-KW"/>
</dbReference>
<feature type="compositionally biased region" description="Basic and acidic residues" evidence="9">
    <location>
        <begin position="1"/>
        <end position="12"/>
    </location>
</feature>
<dbReference type="OrthoDB" id="4771285at2759"/>
<evidence type="ECO:0000256" key="6">
    <source>
        <dbReference type="ARBA" id="ARBA00023187"/>
    </source>
</evidence>
<dbReference type="Pfam" id="PF09785">
    <property type="entry name" value="Prp31_C"/>
    <property type="match status" value="1"/>
</dbReference>
<feature type="region of interest" description="Disordered" evidence="9">
    <location>
        <begin position="354"/>
        <end position="377"/>
    </location>
</feature>
<dbReference type="InterPro" id="IPR042239">
    <property type="entry name" value="Nop_C"/>
</dbReference>
<evidence type="ECO:0000259" key="10">
    <source>
        <dbReference type="PROSITE" id="PS51358"/>
    </source>
</evidence>
<proteinExistence type="inferred from homology"/>
<comment type="caution">
    <text evidence="11">The sequence shown here is derived from an EMBL/GenBank/DDBJ whole genome shotgun (WGS) entry which is preliminary data.</text>
</comment>
<gene>
    <name evidence="11" type="ORF">T551_03320</name>
</gene>
<feature type="domain" description="Nop" evidence="10">
    <location>
        <begin position="237"/>
        <end position="355"/>
    </location>
</feature>
<dbReference type="GO" id="GO:0005687">
    <property type="term" value="C:U4 snRNP"/>
    <property type="evidence" value="ECO:0007669"/>
    <property type="project" value="TreeGrafter"/>
</dbReference>
<dbReference type="InterPro" id="IPR002687">
    <property type="entry name" value="Nop_dom"/>
</dbReference>
<dbReference type="GO" id="GO:0071011">
    <property type="term" value="C:precatalytic spliceosome"/>
    <property type="evidence" value="ECO:0007669"/>
    <property type="project" value="TreeGrafter"/>
</dbReference>
<dbReference type="eggNOG" id="KOG2574">
    <property type="taxonomic scope" value="Eukaryota"/>
</dbReference>